<dbReference type="InterPro" id="IPR011009">
    <property type="entry name" value="Kinase-like_dom_sf"/>
</dbReference>
<feature type="compositionally biased region" description="Pro residues" evidence="4">
    <location>
        <begin position="641"/>
        <end position="654"/>
    </location>
</feature>
<feature type="region of interest" description="Disordered" evidence="4">
    <location>
        <begin position="974"/>
        <end position="1025"/>
    </location>
</feature>
<evidence type="ECO:0000313" key="7">
    <source>
        <dbReference type="Proteomes" id="UP000383932"/>
    </source>
</evidence>
<dbReference type="InterPro" id="IPR017441">
    <property type="entry name" value="Protein_kinase_ATP_BS"/>
</dbReference>
<feature type="compositionally biased region" description="Polar residues" evidence="4">
    <location>
        <begin position="400"/>
        <end position="418"/>
    </location>
</feature>
<keyword evidence="6" id="KW-0808">Transferase</keyword>
<dbReference type="Proteomes" id="UP000383932">
    <property type="component" value="Unassembled WGS sequence"/>
</dbReference>
<dbReference type="Gene3D" id="1.10.510.10">
    <property type="entry name" value="Transferase(Phosphotransferase) domain 1"/>
    <property type="match status" value="1"/>
</dbReference>
<keyword evidence="1 3" id="KW-0547">Nucleotide-binding</keyword>
<comment type="caution">
    <text evidence="6">The sequence shown here is derived from an EMBL/GenBank/DDBJ whole genome shotgun (WGS) entry which is preliminary data.</text>
</comment>
<feature type="compositionally biased region" description="Basic residues" evidence="4">
    <location>
        <begin position="909"/>
        <end position="921"/>
    </location>
</feature>
<name>A0A5N5QXC3_9AGAM</name>
<feature type="region of interest" description="Disordered" evidence="4">
    <location>
        <begin position="570"/>
        <end position="599"/>
    </location>
</feature>
<feature type="compositionally biased region" description="Polar residues" evidence="4">
    <location>
        <begin position="1179"/>
        <end position="1217"/>
    </location>
</feature>
<feature type="compositionally biased region" description="Polar residues" evidence="4">
    <location>
        <begin position="827"/>
        <end position="836"/>
    </location>
</feature>
<accession>A0A5N5QXC3</accession>
<feature type="compositionally biased region" description="Basic and acidic residues" evidence="4">
    <location>
        <begin position="754"/>
        <end position="765"/>
    </location>
</feature>
<feature type="compositionally biased region" description="Polar residues" evidence="4">
    <location>
        <begin position="1112"/>
        <end position="1126"/>
    </location>
</feature>
<evidence type="ECO:0000256" key="2">
    <source>
        <dbReference type="ARBA" id="ARBA00022840"/>
    </source>
</evidence>
<reference evidence="6 7" key="1">
    <citation type="journal article" date="2019" name="Fungal Biol. Biotechnol.">
        <title>Draft genome sequence of fastidious pathogen Ceratobasidium theobromae, which causes vascular-streak dieback in Theobroma cacao.</title>
        <authorList>
            <person name="Ali S.S."/>
            <person name="Asman A."/>
            <person name="Shao J."/>
            <person name="Firmansyah A.P."/>
            <person name="Susilo A.W."/>
            <person name="Rosmana A."/>
            <person name="McMahon P."/>
            <person name="Junaid M."/>
            <person name="Guest D."/>
            <person name="Kheng T.Y."/>
            <person name="Meinhardt L.W."/>
            <person name="Bailey B.A."/>
        </authorList>
    </citation>
    <scope>NUCLEOTIDE SEQUENCE [LARGE SCALE GENOMIC DNA]</scope>
    <source>
        <strain evidence="6 7">CT2</strain>
    </source>
</reference>
<feature type="region of interest" description="Disordered" evidence="4">
    <location>
        <begin position="1043"/>
        <end position="1069"/>
    </location>
</feature>
<feature type="region of interest" description="Disordered" evidence="4">
    <location>
        <begin position="1177"/>
        <end position="1217"/>
    </location>
</feature>
<dbReference type="PANTHER" id="PTHR24348">
    <property type="entry name" value="SERINE/THREONINE-PROTEIN KINASE UNC-51-RELATED"/>
    <property type="match status" value="1"/>
</dbReference>
<dbReference type="PROSITE" id="PS00107">
    <property type="entry name" value="PROTEIN_KINASE_ATP"/>
    <property type="match status" value="1"/>
</dbReference>
<feature type="compositionally biased region" description="Polar residues" evidence="4">
    <location>
        <begin position="1012"/>
        <end position="1021"/>
    </location>
</feature>
<dbReference type="GO" id="GO:0010506">
    <property type="term" value="P:regulation of autophagy"/>
    <property type="evidence" value="ECO:0007669"/>
    <property type="project" value="InterPro"/>
</dbReference>
<feature type="region of interest" description="Disordered" evidence="4">
    <location>
        <begin position="627"/>
        <end position="682"/>
    </location>
</feature>
<proteinExistence type="predicted"/>
<keyword evidence="7" id="KW-1185">Reference proteome</keyword>
<feature type="compositionally biased region" description="Basic and acidic residues" evidence="4">
    <location>
        <begin position="575"/>
        <end position="589"/>
    </location>
</feature>
<feature type="compositionally biased region" description="Low complexity" evidence="4">
    <location>
        <begin position="663"/>
        <end position="672"/>
    </location>
</feature>
<dbReference type="InterPro" id="IPR045269">
    <property type="entry name" value="Atg1-like"/>
</dbReference>
<keyword evidence="6" id="KW-0418">Kinase</keyword>
<dbReference type="InterPro" id="IPR008271">
    <property type="entry name" value="Ser/Thr_kinase_AS"/>
</dbReference>
<feature type="compositionally biased region" description="Low complexity" evidence="4">
    <location>
        <begin position="733"/>
        <end position="743"/>
    </location>
</feature>
<dbReference type="SUPFAM" id="SSF56112">
    <property type="entry name" value="Protein kinase-like (PK-like)"/>
    <property type="match status" value="1"/>
</dbReference>
<feature type="compositionally biased region" description="Polar residues" evidence="4">
    <location>
        <begin position="976"/>
        <end position="991"/>
    </location>
</feature>
<dbReference type="GO" id="GO:0005524">
    <property type="term" value="F:ATP binding"/>
    <property type="evidence" value="ECO:0007669"/>
    <property type="project" value="UniProtKB-UniRule"/>
</dbReference>
<dbReference type="CDD" id="cd14014">
    <property type="entry name" value="STKc_PknB_like"/>
    <property type="match status" value="1"/>
</dbReference>
<protein>
    <submittedName>
        <fullName evidence="6">CAMK/CAMKL kinase</fullName>
    </submittedName>
</protein>
<dbReference type="EMBL" id="SSOP01000001">
    <property type="protein sequence ID" value="KAB5596385.1"/>
    <property type="molecule type" value="Genomic_DNA"/>
</dbReference>
<sequence length="1358" mass="146509">MAESSYGALNSVSTASSCFPSTKISTCTYKSSETGHSTFARKSHGDTGVVQVSADNSVANHITAGEHPSSDIFSLSDQQLSEKLRFVKEVGFGNWGSVWLCEPRLAEERALYGSQVAVKLVHRSKTPTTAARVRSLWNEMKIVRALRREASASGSAKDISVGHPSVVQFHSFIITPSYALITMQYLPTPIPVEVPEYRAKTWFLALTSGVNFLHQRGVVHNDIKPANIILTGASPPMPVLVDFGFAEHYTLTSRHAFQSNLAYGTPEYLAPERARGQPHDTRKSDVYALGVTFFEILVGRTPFEEVEGESFVSKEDLERYWTRTVKGKWIGKWEGIMSKPCEKALKRMTLPNADLRATASDVLNDPYFRGDVDEFNRSNMSFDLSVLSEIVPPWSRPTLAQSKLSKSKGQSNLKNSRLSAKRLSRPSTSARARQSPAKSAAKAARAADKENVEPIKSETVKSRGTLHLTSKSITEAFRKSVGTSKKAPKKTAVEVFEIVAQGDIPAESTPVLKQKTSSAVLKRKISAVVLREKNSISMLREKNLATKDSSNALKERKLVAPVLKEQRSTTFALSAKKEKEPTQDKENAKPKGHGKTLSITLSFSRSFGRKKAKENVENDELLLEKRPSLYFAGSPETPTTPTDPRPAAIPPPENAAPKESIKSPTLSSRPLSPVLPPAKVPLHARDVRSVFGLMTESTTPPVPSSQADAGVSPRDTNASAPKRSIAFAIDPKQPSTPTTSSQPLTNSVRGRQALYDRTHKLETPERIQPAPRKANATSKPLASRSAIAPSPLSVSKLNASPAKSARGTATPNKPRVSKITAKENRRTSVTVRSSPAKTRGTPVKTKPSPGRVRASPAKVAASPAKNRNAKVPVFSIGPKPDNPAGSKVAVKKGASKVLCDATNVTGSVRSRKPSRGPKKSQAKAEDAPDEGDDTITLPVEIIRNATLPRTSKGSSTSIIKQSLRQSIDKAMRFGRSSVSATESNRCSTSECPQPKRSLSVGEKWDDAMGRTSGPQGEQSATDDQDARMAIWIRGVEKVVEDARQSFQTGDSTPLPLPPPPPRLNNGQSAGLTRISTSAKDPTLRTMTSDANPNVTTFAAAPQAPARSRRATVGSTTPPSTAASFVINNPPIPQGRISRPITPCLNAELGKEPAPITSPRLSDVLDSDSRKLILAPVGMSESSHSASHENTPTMTTSSIDTQSTHPVRTPSPSNGSRSRISFATLLRPDTAMSEITDSNPQTTETAYEQFLMTQSTVIRNGKGYQSDFNLRGRGIEHIAPNSGTQSKARYIIPGNPSTDPSSKVLRAFKTMVTGGSKRRAPIPSNSSVFVGGGFGTNSQPSWTKTVTSVPRSWSRAQAM</sequence>
<feature type="region of interest" description="Disordered" evidence="4">
    <location>
        <begin position="695"/>
        <end position="935"/>
    </location>
</feature>
<evidence type="ECO:0000259" key="5">
    <source>
        <dbReference type="PROSITE" id="PS50011"/>
    </source>
</evidence>
<feature type="region of interest" description="Disordered" evidence="4">
    <location>
        <begin position="1100"/>
        <end position="1126"/>
    </location>
</feature>
<feature type="domain" description="Protein kinase" evidence="5">
    <location>
        <begin position="84"/>
        <end position="368"/>
    </location>
</feature>
<dbReference type="PROSITE" id="PS00108">
    <property type="entry name" value="PROTEIN_KINASE_ST"/>
    <property type="match status" value="1"/>
</dbReference>
<evidence type="ECO:0000313" key="6">
    <source>
        <dbReference type="EMBL" id="KAB5596385.1"/>
    </source>
</evidence>
<dbReference type="PANTHER" id="PTHR24348:SF68">
    <property type="entry name" value="SERINE_THREONINE-PROTEIN KINASE ATG1C"/>
    <property type="match status" value="1"/>
</dbReference>
<organism evidence="6 7">
    <name type="scientific">Ceratobasidium theobromae</name>
    <dbReference type="NCBI Taxonomy" id="1582974"/>
    <lineage>
        <taxon>Eukaryota</taxon>
        <taxon>Fungi</taxon>
        <taxon>Dikarya</taxon>
        <taxon>Basidiomycota</taxon>
        <taxon>Agaricomycotina</taxon>
        <taxon>Agaricomycetes</taxon>
        <taxon>Cantharellales</taxon>
        <taxon>Ceratobasidiaceae</taxon>
        <taxon>Ceratobasidium</taxon>
    </lineage>
</organism>
<feature type="compositionally biased region" description="Basic and acidic residues" evidence="4">
    <location>
        <begin position="445"/>
        <end position="456"/>
    </location>
</feature>
<evidence type="ECO:0000256" key="4">
    <source>
        <dbReference type="SAM" id="MobiDB-lite"/>
    </source>
</evidence>
<feature type="region of interest" description="Disordered" evidence="4">
    <location>
        <begin position="400"/>
        <end position="456"/>
    </location>
</feature>
<feature type="compositionally biased region" description="Polar residues" evidence="4">
    <location>
        <begin position="695"/>
        <end position="707"/>
    </location>
</feature>
<feature type="compositionally biased region" description="Low complexity" evidence="4">
    <location>
        <begin position="429"/>
        <end position="444"/>
    </location>
</feature>
<dbReference type="GO" id="GO:0004674">
    <property type="term" value="F:protein serine/threonine kinase activity"/>
    <property type="evidence" value="ECO:0007669"/>
    <property type="project" value="InterPro"/>
</dbReference>
<dbReference type="OrthoDB" id="68483at2759"/>
<keyword evidence="2 3" id="KW-0067">ATP-binding</keyword>
<evidence type="ECO:0000256" key="1">
    <source>
        <dbReference type="ARBA" id="ARBA00022741"/>
    </source>
</evidence>
<dbReference type="PROSITE" id="PS50011">
    <property type="entry name" value="PROTEIN_KINASE_DOM"/>
    <property type="match status" value="1"/>
</dbReference>
<dbReference type="Pfam" id="PF00069">
    <property type="entry name" value="Pkinase"/>
    <property type="match status" value="1"/>
</dbReference>
<dbReference type="GO" id="GO:0005737">
    <property type="term" value="C:cytoplasm"/>
    <property type="evidence" value="ECO:0007669"/>
    <property type="project" value="TreeGrafter"/>
</dbReference>
<feature type="binding site" evidence="3">
    <location>
        <position position="119"/>
    </location>
    <ligand>
        <name>ATP</name>
        <dbReference type="ChEBI" id="CHEBI:30616"/>
    </ligand>
</feature>
<dbReference type="InterPro" id="IPR000719">
    <property type="entry name" value="Prot_kinase_dom"/>
</dbReference>
<feature type="compositionally biased region" description="Low complexity" evidence="4">
    <location>
        <begin position="851"/>
        <end position="865"/>
    </location>
</feature>
<dbReference type="SMART" id="SM00220">
    <property type="entry name" value="S_TKc"/>
    <property type="match status" value="1"/>
</dbReference>
<evidence type="ECO:0000256" key="3">
    <source>
        <dbReference type="PROSITE-ProRule" id="PRU10141"/>
    </source>
</evidence>
<gene>
    <name evidence="6" type="ORF">CTheo_22</name>
</gene>